<name>A0ACB9L2I6_9MYRT</name>
<sequence length="206" mass="22737">MKYLSRAGSHSFSNQRDRSMSNLTRLAVNSRRLDGRPTESPPAIANQEVITQLSEQISTLIERMDEFTSRMEELTSKINVRNILGSQQNLAPQPEACNGSGPTSLFITGLGNGSLTGSMLPHSTSSSQLAKDLLLMEEILVIARAQRKIMHQLDSLSNIAHEYWGERTGQARIDNRTTPLEAVAVPVMLALGSFSLFLYKTFASQK</sequence>
<protein>
    <submittedName>
        <fullName evidence="1">Uncharacterized protein</fullName>
    </submittedName>
</protein>
<keyword evidence="2" id="KW-1185">Reference proteome</keyword>
<proteinExistence type="predicted"/>
<evidence type="ECO:0000313" key="2">
    <source>
        <dbReference type="Proteomes" id="UP001057402"/>
    </source>
</evidence>
<accession>A0ACB9L2I6</accession>
<dbReference type="Proteomes" id="UP001057402">
    <property type="component" value="Chromosome 12"/>
</dbReference>
<dbReference type="EMBL" id="CM042891">
    <property type="protein sequence ID" value="KAI4303744.1"/>
    <property type="molecule type" value="Genomic_DNA"/>
</dbReference>
<reference evidence="2" key="1">
    <citation type="journal article" date="2023" name="Front. Plant Sci.">
        <title>Chromosomal-level genome assembly of Melastoma candidum provides insights into trichome evolution.</title>
        <authorList>
            <person name="Zhong Y."/>
            <person name="Wu W."/>
            <person name="Sun C."/>
            <person name="Zou P."/>
            <person name="Liu Y."/>
            <person name="Dai S."/>
            <person name="Zhou R."/>
        </authorList>
    </citation>
    <scope>NUCLEOTIDE SEQUENCE [LARGE SCALE GENOMIC DNA]</scope>
</reference>
<comment type="caution">
    <text evidence="1">The sequence shown here is derived from an EMBL/GenBank/DDBJ whole genome shotgun (WGS) entry which is preliminary data.</text>
</comment>
<gene>
    <name evidence="1" type="ORF">MLD38_039340</name>
</gene>
<organism evidence="1 2">
    <name type="scientific">Melastoma candidum</name>
    <dbReference type="NCBI Taxonomy" id="119954"/>
    <lineage>
        <taxon>Eukaryota</taxon>
        <taxon>Viridiplantae</taxon>
        <taxon>Streptophyta</taxon>
        <taxon>Embryophyta</taxon>
        <taxon>Tracheophyta</taxon>
        <taxon>Spermatophyta</taxon>
        <taxon>Magnoliopsida</taxon>
        <taxon>eudicotyledons</taxon>
        <taxon>Gunneridae</taxon>
        <taxon>Pentapetalae</taxon>
        <taxon>rosids</taxon>
        <taxon>malvids</taxon>
        <taxon>Myrtales</taxon>
        <taxon>Melastomataceae</taxon>
        <taxon>Melastomatoideae</taxon>
        <taxon>Melastomateae</taxon>
        <taxon>Melastoma</taxon>
    </lineage>
</organism>
<evidence type="ECO:0000313" key="1">
    <source>
        <dbReference type="EMBL" id="KAI4303744.1"/>
    </source>
</evidence>